<dbReference type="PANTHER" id="PTHR13503:SF3">
    <property type="entry name" value="NEGATIVE ELONGATION FACTOR B"/>
    <property type="match status" value="1"/>
</dbReference>
<reference evidence="1" key="1">
    <citation type="journal article" date="2020" name="Fungal Divers.">
        <title>Resolving the Mortierellaceae phylogeny through synthesis of multi-gene phylogenetics and phylogenomics.</title>
        <authorList>
            <person name="Vandepol N."/>
            <person name="Liber J."/>
            <person name="Desiro A."/>
            <person name="Na H."/>
            <person name="Kennedy M."/>
            <person name="Barry K."/>
            <person name="Grigoriev I.V."/>
            <person name="Miller A.N."/>
            <person name="O'Donnell K."/>
            <person name="Stajich J.E."/>
            <person name="Bonito G."/>
        </authorList>
    </citation>
    <scope>NUCLEOTIDE SEQUENCE</scope>
    <source>
        <strain evidence="1">REB-010B</strain>
    </source>
</reference>
<dbReference type="GO" id="GO:0034244">
    <property type="term" value="P:negative regulation of transcription elongation by RNA polymerase II"/>
    <property type="evidence" value="ECO:0007669"/>
    <property type="project" value="TreeGrafter"/>
</dbReference>
<evidence type="ECO:0000313" key="2">
    <source>
        <dbReference type="Proteomes" id="UP000738325"/>
    </source>
</evidence>
<dbReference type="AlphaFoldDB" id="A0A9P6R338"/>
<sequence length="602" mass="68686">MEEQRLLGARAGEKIRDMMIKQKPGPAIRQLQERSGIGAIYPLLDHSGKSRYEVHLSCMRALKSKLLQKLETSQMDSAKFDAALEAMLPYIEVEGLQELPLTLLGRFPDRMTKDIIQKIGASEELFKIAPQEVQRRVWLSNSSKFRDDVIPIVQAYKTDPEVIRMAKEMSIEHPTKVISQRRNHPSIKKLLEFVGGDTNLYNHINSYLRSLFIHSNEAVYCTLRFDLLMAMHEANLGSITKVDPCHELVWNLDACNRTLSMDERRVDNIRKFFDKVARDDPVHGDIAMILNDPFTSNMITSRLLVLLNEAAQSGRPPHSDGTLTWTATMLNLGAHARRIVQNQKFRIPKVEANVVDKFMTTLSNCILDDTLSMLKQDIDENVQYEEVEFTEDNLVALDDSEVARKILSHYILDRLSHLDIHALNRTLPVVVSSLKRNSPYDYQSIPMDSLHVTYESFFHSFLGMLLRQAQLTRFLMARKWHTFVMHDFLMPAAALDSSVYEQAIGFLLEAFRLVASSGRAGSIGDAFLNLGKWLETLYTNRPTSLISKEKNEQLRETCAKLVSDAAILSGGRYKMKPEDIPSVLAYVQPVWDRQDKQMDTSL</sequence>
<comment type="caution">
    <text evidence="1">The sequence shown here is derived from an EMBL/GenBank/DDBJ whole genome shotgun (WGS) entry which is preliminary data.</text>
</comment>
<proteinExistence type="predicted"/>
<dbReference type="EMBL" id="JAAAIP010001383">
    <property type="protein sequence ID" value="KAG0307301.1"/>
    <property type="molecule type" value="Genomic_DNA"/>
</dbReference>
<evidence type="ECO:0000313" key="1">
    <source>
        <dbReference type="EMBL" id="KAG0307301.1"/>
    </source>
</evidence>
<dbReference type="OrthoDB" id="5548359at2759"/>
<protein>
    <submittedName>
        <fullName evidence="1">Cofactor of BRCA1</fullName>
    </submittedName>
</protein>
<name>A0A9P6R338_9FUNG</name>
<gene>
    <name evidence="1" type="primary">COBRA1</name>
    <name evidence="1" type="ORF">BGZ99_001486</name>
</gene>
<organism evidence="1 2">
    <name type="scientific">Dissophora globulifera</name>
    <dbReference type="NCBI Taxonomy" id="979702"/>
    <lineage>
        <taxon>Eukaryota</taxon>
        <taxon>Fungi</taxon>
        <taxon>Fungi incertae sedis</taxon>
        <taxon>Mucoromycota</taxon>
        <taxon>Mortierellomycotina</taxon>
        <taxon>Mortierellomycetes</taxon>
        <taxon>Mortierellales</taxon>
        <taxon>Mortierellaceae</taxon>
        <taxon>Dissophora</taxon>
    </lineage>
</organism>
<dbReference type="Pfam" id="PF06209">
    <property type="entry name" value="COBRA1"/>
    <property type="match status" value="1"/>
</dbReference>
<keyword evidence="2" id="KW-1185">Reference proteome</keyword>
<dbReference type="GO" id="GO:0032021">
    <property type="term" value="C:NELF complex"/>
    <property type="evidence" value="ECO:0007669"/>
    <property type="project" value="TreeGrafter"/>
</dbReference>
<dbReference type="PANTHER" id="PTHR13503">
    <property type="entry name" value="NEGATIVE ELONGATION FACTOR COMPLEX MEMBER B"/>
    <property type="match status" value="1"/>
</dbReference>
<dbReference type="InterPro" id="IPR010405">
    <property type="entry name" value="COBRA1"/>
</dbReference>
<accession>A0A9P6R338</accession>
<dbReference type="Proteomes" id="UP000738325">
    <property type="component" value="Unassembled WGS sequence"/>
</dbReference>